<dbReference type="EMBL" id="LOHF01000009">
    <property type="protein sequence ID" value="OUM73555.1"/>
    <property type="molecule type" value="Genomic_DNA"/>
</dbReference>
<gene>
    <name evidence="1" type="ORF">AUC60_12845</name>
</gene>
<protein>
    <submittedName>
        <fullName evidence="1">Uncharacterized protein</fullName>
    </submittedName>
</protein>
<evidence type="ECO:0000313" key="1">
    <source>
        <dbReference type="EMBL" id="OUM73555.1"/>
    </source>
</evidence>
<dbReference type="OrthoDB" id="6892877at2"/>
<name>A0A1Y3P157_9PSED</name>
<proteinExistence type="predicted"/>
<dbReference type="RefSeq" id="WP_087267671.1">
    <property type="nucleotide sequence ID" value="NZ_JBJGBV010000011.1"/>
</dbReference>
<dbReference type="Proteomes" id="UP000195440">
    <property type="component" value="Unassembled WGS sequence"/>
</dbReference>
<organism evidence="1 2">
    <name type="scientific">Pseudomonas caspiana</name>
    <dbReference type="NCBI Taxonomy" id="1451454"/>
    <lineage>
        <taxon>Bacteria</taxon>
        <taxon>Pseudomonadati</taxon>
        <taxon>Pseudomonadota</taxon>
        <taxon>Gammaproteobacteria</taxon>
        <taxon>Pseudomonadales</taxon>
        <taxon>Pseudomonadaceae</taxon>
        <taxon>Pseudomonas</taxon>
    </lineage>
</organism>
<evidence type="ECO:0000313" key="2">
    <source>
        <dbReference type="Proteomes" id="UP000195440"/>
    </source>
</evidence>
<reference evidence="1 2" key="1">
    <citation type="journal article" date="2017" name="Syst. Appl. Microbiol.">
        <title>Pseudomonas caspiana sp. nov., a citrus pathogen in the Pseudomonas syringae phylogenetic group.</title>
        <authorList>
            <person name="Busquets A."/>
            <person name="Gomila M."/>
            <person name="Beiki F."/>
            <person name="Mulet M."/>
            <person name="Rahimian H."/>
            <person name="Garcia-Valdes E."/>
            <person name="Lalucat J."/>
        </authorList>
    </citation>
    <scope>NUCLEOTIDE SEQUENCE [LARGE SCALE GENOMIC DNA]</scope>
    <source>
        <strain evidence="1 2">FBF102</strain>
    </source>
</reference>
<accession>A0A1Y3P157</accession>
<keyword evidence="2" id="KW-1185">Reference proteome</keyword>
<comment type="caution">
    <text evidence="1">The sequence shown here is derived from an EMBL/GenBank/DDBJ whole genome shotgun (WGS) entry which is preliminary data.</text>
</comment>
<dbReference type="AlphaFoldDB" id="A0A1Y3P157"/>
<sequence>MTELQHIATTHELYERLINRLGLALETADIAVRLRDEWPEELELRGLSRAEFDLIEAYLNSDAVAAGGEVNLDVKSSFIVLRELAESVSIPSHSAKVIWLEDKRRAMTLAKLNRHSSSNFFRR</sequence>